<dbReference type="EMBL" id="CP134187">
    <property type="protein sequence ID" value="WPB02139.1"/>
    <property type="molecule type" value="Genomic_DNA"/>
</dbReference>
<evidence type="ECO:0000313" key="2">
    <source>
        <dbReference type="Proteomes" id="UP001302367"/>
    </source>
</evidence>
<keyword evidence="2" id="KW-1185">Reference proteome</keyword>
<dbReference type="Proteomes" id="UP001302367">
    <property type="component" value="Chromosome 4"/>
</dbReference>
<sequence>MCSSADVDDFIACTKRINLAIEHGLTTDSDLSTCLAKLPSHILIDVIEHCKAHLYEILETNAKLYSKLNDSHPGTDLSEYDHLRPDDTALSNISALSGVSDPQSLRSYILIHLLPLIQSVTTLNRCLYHYCILRTTQTALPDHPTT</sequence>
<name>A0ABZ0NRF9_CERBT</name>
<organism evidence="1 2">
    <name type="scientific">Cercospora beticola</name>
    <name type="common">Sugarbeet leaf spot fungus</name>
    <dbReference type="NCBI Taxonomy" id="122368"/>
    <lineage>
        <taxon>Eukaryota</taxon>
        <taxon>Fungi</taxon>
        <taxon>Dikarya</taxon>
        <taxon>Ascomycota</taxon>
        <taxon>Pezizomycotina</taxon>
        <taxon>Dothideomycetes</taxon>
        <taxon>Dothideomycetidae</taxon>
        <taxon>Mycosphaerellales</taxon>
        <taxon>Mycosphaerellaceae</taxon>
        <taxon>Cercospora</taxon>
    </lineage>
</organism>
<dbReference type="GeneID" id="90644300"/>
<gene>
    <name evidence="1" type="ORF">RHO25_006773</name>
</gene>
<accession>A0ABZ0NRF9</accession>
<proteinExistence type="predicted"/>
<evidence type="ECO:0000313" key="1">
    <source>
        <dbReference type="EMBL" id="WPB02139.1"/>
    </source>
</evidence>
<protein>
    <submittedName>
        <fullName evidence="1">Uncharacterized protein</fullName>
    </submittedName>
</protein>
<dbReference type="RefSeq" id="XP_065458913.1">
    <property type="nucleotide sequence ID" value="XM_065602841.1"/>
</dbReference>
<reference evidence="1 2" key="1">
    <citation type="submission" date="2023-09" db="EMBL/GenBank/DDBJ databases">
        <title>Complete-Gapless Cercospora beticola genome.</title>
        <authorList>
            <person name="Wyatt N.A."/>
            <person name="Spanner R.E."/>
            <person name="Bolton M.D."/>
        </authorList>
    </citation>
    <scope>NUCLEOTIDE SEQUENCE [LARGE SCALE GENOMIC DNA]</scope>
    <source>
        <strain evidence="1">Cb09-40</strain>
    </source>
</reference>